<name>A0A4Q2SL17_9ACTN</name>
<evidence type="ECO:0000313" key="3">
    <source>
        <dbReference type="EMBL" id="RYC05661.1"/>
    </source>
</evidence>
<gene>
    <name evidence="3" type="ORF">EUA94_18100</name>
</gene>
<evidence type="ECO:0000259" key="1">
    <source>
        <dbReference type="Pfam" id="PF22551"/>
    </source>
</evidence>
<reference evidence="3 4" key="1">
    <citation type="submission" date="2019-01" db="EMBL/GenBank/DDBJ databases">
        <title>Novel species of Nocardioides.</title>
        <authorList>
            <person name="Liu Q."/>
            <person name="X Y.-H."/>
        </authorList>
    </citation>
    <scope>NUCLEOTIDE SEQUENCE [LARGE SCALE GENOMIC DNA]</scope>
    <source>
        <strain evidence="3 4">HLT2-9</strain>
    </source>
</reference>
<dbReference type="OrthoDB" id="4772408at2"/>
<dbReference type="EMBL" id="SDWV01000022">
    <property type="protein sequence ID" value="RYC05661.1"/>
    <property type="molecule type" value="Genomic_DNA"/>
</dbReference>
<feature type="domain" description="TY-Chap N-terminal" evidence="2">
    <location>
        <begin position="23"/>
        <end position="142"/>
    </location>
</feature>
<accession>A0A4Q2SL17</accession>
<proteinExistence type="predicted"/>
<dbReference type="AlphaFoldDB" id="A0A4Q2SL17"/>
<dbReference type="InterPro" id="IPR054344">
    <property type="entry name" value="TY-Chap_N"/>
</dbReference>
<protein>
    <recommendedName>
        <fullName evidence="5">YbjN domain-containing protein</fullName>
    </recommendedName>
</protein>
<dbReference type="Proteomes" id="UP000291101">
    <property type="component" value="Unassembled WGS sequence"/>
</dbReference>
<dbReference type="RefSeq" id="WP_129428296.1">
    <property type="nucleotide sequence ID" value="NZ_SDWV01000022.1"/>
</dbReference>
<sequence length="314" mass="34280">MDERDFDEGAAEQSGATRELDQGWGQLARCLADHLGEMASEEDHLVLELPRGHEGGSTPYAQFAGFDGGQMLRAELSGDVYLTPASRLGAEWCDALRAMGWLGNDDEEPNWYVERPLGDMKAIAGLVVGALREAYGVAHPLLLTYRAWGPAVGGAAELGLSATEDVPVELPDAPDGSAALMPEDREELVEMVGMTLEAKYGHRPDVDDDGDLVLSHLDQLVWVRVRPDTPAVEILARVTHGIHSRRATAAEIAVLNRDNPWVKWTLQERTVWQHIVFPALPFAPTHLEAMVDVFLGTMSATRDDLAFRVGGRVA</sequence>
<organism evidence="3 4">
    <name type="scientific">Nocardioides zhouii</name>
    <dbReference type="NCBI Taxonomy" id="1168729"/>
    <lineage>
        <taxon>Bacteria</taxon>
        <taxon>Bacillati</taxon>
        <taxon>Actinomycetota</taxon>
        <taxon>Actinomycetes</taxon>
        <taxon>Propionibacteriales</taxon>
        <taxon>Nocardioidaceae</taxon>
        <taxon>Nocardioides</taxon>
    </lineage>
</organism>
<evidence type="ECO:0000259" key="2">
    <source>
        <dbReference type="Pfam" id="PF22552"/>
    </source>
</evidence>
<dbReference type="Pfam" id="PF22552">
    <property type="entry name" value="TY-Chap3"/>
    <property type="match status" value="1"/>
</dbReference>
<keyword evidence="4" id="KW-1185">Reference proteome</keyword>
<feature type="domain" description="TY-Chap central" evidence="1">
    <location>
        <begin position="186"/>
        <end position="313"/>
    </location>
</feature>
<dbReference type="InterPro" id="IPR054343">
    <property type="entry name" value="TY-Chap_M"/>
</dbReference>
<comment type="caution">
    <text evidence="3">The sequence shown here is derived from an EMBL/GenBank/DDBJ whole genome shotgun (WGS) entry which is preliminary data.</text>
</comment>
<evidence type="ECO:0008006" key="5">
    <source>
        <dbReference type="Google" id="ProtNLM"/>
    </source>
</evidence>
<dbReference type="Pfam" id="PF22551">
    <property type="entry name" value="TY-Chap1"/>
    <property type="match status" value="1"/>
</dbReference>
<evidence type="ECO:0000313" key="4">
    <source>
        <dbReference type="Proteomes" id="UP000291101"/>
    </source>
</evidence>